<dbReference type="GO" id="GO:0016853">
    <property type="term" value="F:isomerase activity"/>
    <property type="evidence" value="ECO:0007669"/>
    <property type="project" value="UniProtKB-KW"/>
</dbReference>
<keyword evidence="3" id="KW-1185">Reference proteome</keyword>
<dbReference type="OrthoDB" id="3681559at2"/>
<dbReference type="RefSeq" id="WP_130293160.1">
    <property type="nucleotide sequence ID" value="NZ_SHKL01000001.1"/>
</dbReference>
<evidence type="ECO:0000259" key="1">
    <source>
        <dbReference type="Pfam" id="PF12680"/>
    </source>
</evidence>
<accession>A0A4Q7V5G5</accession>
<dbReference type="SUPFAM" id="SSF54427">
    <property type="entry name" value="NTF2-like"/>
    <property type="match status" value="1"/>
</dbReference>
<sequence length="142" mass="15566">MTRTPTELVEHALELLLAHDMAGFAGLWAVDGVMEFPFAAAGSPQRLDGRAAVADYLRDYTDVVDIREVVEKTLHESTDPEVVIAEFEVDGVALATGRPYRMRYIAVITVRGGEIVRYRDYWSPLAVAEATGATGLPTRVEA</sequence>
<dbReference type="AlphaFoldDB" id="A0A4Q7V5G5"/>
<evidence type="ECO:0000313" key="2">
    <source>
        <dbReference type="EMBL" id="RZT88968.1"/>
    </source>
</evidence>
<protein>
    <submittedName>
        <fullName evidence="2">Ketosteroid isomerase-like protein</fullName>
    </submittedName>
</protein>
<dbReference type="InterPro" id="IPR037401">
    <property type="entry name" value="SnoaL-like"/>
</dbReference>
<feature type="domain" description="SnoaL-like" evidence="1">
    <location>
        <begin position="9"/>
        <end position="118"/>
    </location>
</feature>
<proteinExistence type="predicted"/>
<organism evidence="2 3">
    <name type="scientific">Pseudonocardia sediminis</name>
    <dbReference type="NCBI Taxonomy" id="1397368"/>
    <lineage>
        <taxon>Bacteria</taxon>
        <taxon>Bacillati</taxon>
        <taxon>Actinomycetota</taxon>
        <taxon>Actinomycetes</taxon>
        <taxon>Pseudonocardiales</taxon>
        <taxon>Pseudonocardiaceae</taxon>
        <taxon>Pseudonocardia</taxon>
    </lineage>
</organism>
<dbReference type="InterPro" id="IPR032710">
    <property type="entry name" value="NTF2-like_dom_sf"/>
</dbReference>
<dbReference type="Proteomes" id="UP000291591">
    <property type="component" value="Unassembled WGS sequence"/>
</dbReference>
<reference evidence="2 3" key="1">
    <citation type="submission" date="2019-02" db="EMBL/GenBank/DDBJ databases">
        <title>Sequencing the genomes of 1000 actinobacteria strains.</title>
        <authorList>
            <person name="Klenk H.-P."/>
        </authorList>
    </citation>
    <scope>NUCLEOTIDE SEQUENCE [LARGE SCALE GENOMIC DNA]</scope>
    <source>
        <strain evidence="2 3">DSM 45779</strain>
    </source>
</reference>
<evidence type="ECO:0000313" key="3">
    <source>
        <dbReference type="Proteomes" id="UP000291591"/>
    </source>
</evidence>
<gene>
    <name evidence="2" type="ORF">EV383_5922</name>
</gene>
<dbReference type="Gene3D" id="3.10.450.50">
    <property type="match status" value="1"/>
</dbReference>
<keyword evidence="2" id="KW-0413">Isomerase</keyword>
<comment type="caution">
    <text evidence="2">The sequence shown here is derived from an EMBL/GenBank/DDBJ whole genome shotgun (WGS) entry which is preliminary data.</text>
</comment>
<dbReference type="Pfam" id="PF12680">
    <property type="entry name" value="SnoaL_2"/>
    <property type="match status" value="1"/>
</dbReference>
<name>A0A4Q7V5G5_PSEST</name>
<dbReference type="EMBL" id="SHKL01000001">
    <property type="protein sequence ID" value="RZT88968.1"/>
    <property type="molecule type" value="Genomic_DNA"/>
</dbReference>